<evidence type="ECO:0000256" key="1">
    <source>
        <dbReference type="SAM" id="Phobius"/>
    </source>
</evidence>
<dbReference type="EMBL" id="JAUHHV010000001">
    <property type="protein sequence ID" value="KAK1436141.1"/>
    <property type="molecule type" value="Genomic_DNA"/>
</dbReference>
<sequence length="86" mass="9700">MFITPLSSTIYINWLLFFISSSLSIALLSRIMLHDAPSYFQSTVNDCKKIRTRSIAPPFQNPIEVASQQSRKISAIFGARGYVWSA</sequence>
<feature type="transmembrane region" description="Helical" evidence="1">
    <location>
        <begin position="12"/>
        <end position="33"/>
    </location>
</feature>
<proteinExistence type="predicted"/>
<reference evidence="2" key="1">
    <citation type="journal article" date="2023" name="bioRxiv">
        <title>Improved chromosome-level genome assembly for marigold (Tagetes erecta).</title>
        <authorList>
            <person name="Jiang F."/>
            <person name="Yuan L."/>
            <person name="Wang S."/>
            <person name="Wang H."/>
            <person name="Xu D."/>
            <person name="Wang A."/>
            <person name="Fan W."/>
        </authorList>
    </citation>
    <scope>NUCLEOTIDE SEQUENCE</scope>
    <source>
        <strain evidence="2">WSJ</strain>
        <tissue evidence="2">Leaf</tissue>
    </source>
</reference>
<gene>
    <name evidence="2" type="ORF">QVD17_01917</name>
</gene>
<keyword evidence="1" id="KW-0472">Membrane</keyword>
<evidence type="ECO:0000313" key="3">
    <source>
        <dbReference type="Proteomes" id="UP001229421"/>
    </source>
</evidence>
<keyword evidence="3" id="KW-1185">Reference proteome</keyword>
<dbReference type="AlphaFoldDB" id="A0AAD8P8P2"/>
<evidence type="ECO:0000313" key="2">
    <source>
        <dbReference type="EMBL" id="KAK1436141.1"/>
    </source>
</evidence>
<keyword evidence="1" id="KW-1133">Transmembrane helix</keyword>
<protein>
    <submittedName>
        <fullName evidence="2">Uncharacterized protein</fullName>
    </submittedName>
</protein>
<name>A0AAD8P8P2_TARER</name>
<accession>A0AAD8P8P2</accession>
<dbReference type="Proteomes" id="UP001229421">
    <property type="component" value="Unassembled WGS sequence"/>
</dbReference>
<organism evidence="2 3">
    <name type="scientific">Tagetes erecta</name>
    <name type="common">African marigold</name>
    <dbReference type="NCBI Taxonomy" id="13708"/>
    <lineage>
        <taxon>Eukaryota</taxon>
        <taxon>Viridiplantae</taxon>
        <taxon>Streptophyta</taxon>
        <taxon>Embryophyta</taxon>
        <taxon>Tracheophyta</taxon>
        <taxon>Spermatophyta</taxon>
        <taxon>Magnoliopsida</taxon>
        <taxon>eudicotyledons</taxon>
        <taxon>Gunneridae</taxon>
        <taxon>Pentapetalae</taxon>
        <taxon>asterids</taxon>
        <taxon>campanulids</taxon>
        <taxon>Asterales</taxon>
        <taxon>Asteraceae</taxon>
        <taxon>Asteroideae</taxon>
        <taxon>Heliantheae alliance</taxon>
        <taxon>Tageteae</taxon>
        <taxon>Tagetes</taxon>
    </lineage>
</organism>
<comment type="caution">
    <text evidence="2">The sequence shown here is derived from an EMBL/GenBank/DDBJ whole genome shotgun (WGS) entry which is preliminary data.</text>
</comment>
<keyword evidence="1" id="KW-0812">Transmembrane</keyword>